<evidence type="ECO:0000256" key="3">
    <source>
        <dbReference type="ARBA" id="ARBA00023004"/>
    </source>
</evidence>
<dbReference type="PROSITE" id="PS00198">
    <property type="entry name" value="4FE4S_FER_1"/>
    <property type="match status" value="1"/>
</dbReference>
<protein>
    <submittedName>
        <fullName evidence="7">Sulfate reduction electron transfer complex DsrMKJOP subunit DsrO</fullName>
    </submittedName>
</protein>
<evidence type="ECO:0000313" key="8">
    <source>
        <dbReference type="Proteomes" id="UP001596037"/>
    </source>
</evidence>
<keyword evidence="5" id="KW-0812">Transmembrane</keyword>
<dbReference type="InterPro" id="IPR006311">
    <property type="entry name" value="TAT_signal"/>
</dbReference>
<feature type="domain" description="4Fe-4S ferredoxin-type" evidence="6">
    <location>
        <begin position="143"/>
        <end position="172"/>
    </location>
</feature>
<dbReference type="PANTHER" id="PTHR43177">
    <property type="entry name" value="PROTEIN NRFC"/>
    <property type="match status" value="1"/>
</dbReference>
<dbReference type="RefSeq" id="WP_376848132.1">
    <property type="nucleotide sequence ID" value="NZ_JBHSMF010000002.1"/>
</dbReference>
<dbReference type="PROSITE" id="PS51318">
    <property type="entry name" value="TAT"/>
    <property type="match status" value="1"/>
</dbReference>
<dbReference type="PROSITE" id="PS51379">
    <property type="entry name" value="4FE4S_FER_2"/>
    <property type="match status" value="2"/>
</dbReference>
<dbReference type="SUPFAM" id="SSF54862">
    <property type="entry name" value="4Fe-4S ferredoxins"/>
    <property type="match status" value="1"/>
</dbReference>
<evidence type="ECO:0000256" key="5">
    <source>
        <dbReference type="SAM" id="Phobius"/>
    </source>
</evidence>
<keyword evidence="3" id="KW-0408">Iron</keyword>
<reference evidence="8" key="1">
    <citation type="journal article" date="2019" name="Int. J. Syst. Evol. Microbiol.">
        <title>The Global Catalogue of Microorganisms (GCM) 10K type strain sequencing project: providing services to taxonomists for standard genome sequencing and annotation.</title>
        <authorList>
            <consortium name="The Broad Institute Genomics Platform"/>
            <consortium name="The Broad Institute Genome Sequencing Center for Infectious Disease"/>
            <person name="Wu L."/>
            <person name="Ma J."/>
        </authorList>
    </citation>
    <scope>NUCLEOTIDE SEQUENCE [LARGE SCALE GENOMIC DNA]</scope>
    <source>
        <strain evidence="8">CCUG 57401</strain>
    </source>
</reference>
<keyword evidence="2" id="KW-0479">Metal-binding</keyword>
<organism evidence="7 8">
    <name type="scientific">Caenimonas terrae</name>
    <dbReference type="NCBI Taxonomy" id="696074"/>
    <lineage>
        <taxon>Bacteria</taxon>
        <taxon>Pseudomonadati</taxon>
        <taxon>Pseudomonadota</taxon>
        <taxon>Betaproteobacteria</taxon>
        <taxon>Burkholderiales</taxon>
        <taxon>Comamonadaceae</taxon>
        <taxon>Caenimonas</taxon>
    </lineage>
</organism>
<dbReference type="NCBIfam" id="NF045797">
    <property type="entry name" value="DsrO"/>
    <property type="match status" value="1"/>
</dbReference>
<dbReference type="Pfam" id="PF13247">
    <property type="entry name" value="Fer4_11"/>
    <property type="match status" value="1"/>
</dbReference>
<sequence>MNAEPRSAADDGQAGLSRRGWLGVAAAGMAGVLLAPGIRLMEIAQAAPAASPAAGASPAVRWGMLIDTNRCAPGCDDCVTACRTENGVAAPSRRTDPQWIRKIEIKEVRTGRTASAPVMCQHCAEPPCVDVCPTGASFKRADGIVLVDRHACIGCRYCVMACPYKARSFVHEELADQKPEVPRGKGCVEGCTLCVHRLDRGQTITACAEACARAGHNAILFGDLNDPDSEIARRVREVSATQLRADLKLDTGVRYLGL</sequence>
<dbReference type="CDD" id="cd10551">
    <property type="entry name" value="PsrB"/>
    <property type="match status" value="1"/>
</dbReference>
<feature type="transmembrane region" description="Helical" evidence="5">
    <location>
        <begin position="20"/>
        <end position="38"/>
    </location>
</feature>
<keyword evidence="5" id="KW-0472">Membrane</keyword>
<name>A0ABW0N601_9BURK</name>
<evidence type="ECO:0000256" key="2">
    <source>
        <dbReference type="ARBA" id="ARBA00022723"/>
    </source>
</evidence>
<dbReference type="InterPro" id="IPR017896">
    <property type="entry name" value="4Fe4S_Fe-S-bd"/>
</dbReference>
<comment type="caution">
    <text evidence="7">The sequence shown here is derived from an EMBL/GenBank/DDBJ whole genome shotgun (WGS) entry which is preliminary data.</text>
</comment>
<proteinExistence type="predicted"/>
<keyword evidence="4" id="KW-0411">Iron-sulfur</keyword>
<evidence type="ECO:0000256" key="1">
    <source>
        <dbReference type="ARBA" id="ARBA00022485"/>
    </source>
</evidence>
<dbReference type="Proteomes" id="UP001596037">
    <property type="component" value="Unassembled WGS sequence"/>
</dbReference>
<evidence type="ECO:0000259" key="6">
    <source>
        <dbReference type="PROSITE" id="PS51379"/>
    </source>
</evidence>
<dbReference type="PANTHER" id="PTHR43177:SF3">
    <property type="entry name" value="PROTEIN NRFC HOMOLOG"/>
    <property type="match status" value="1"/>
</dbReference>
<accession>A0ABW0N601</accession>
<keyword evidence="1" id="KW-0004">4Fe-4S</keyword>
<dbReference type="Gene3D" id="3.30.70.20">
    <property type="match status" value="2"/>
</dbReference>
<dbReference type="EMBL" id="JBHSMF010000002">
    <property type="protein sequence ID" value="MFC5496100.1"/>
    <property type="molecule type" value="Genomic_DNA"/>
</dbReference>
<dbReference type="InterPro" id="IPR017900">
    <property type="entry name" value="4Fe4S_Fe_S_CS"/>
</dbReference>
<evidence type="ECO:0000256" key="4">
    <source>
        <dbReference type="ARBA" id="ARBA00023014"/>
    </source>
</evidence>
<keyword evidence="5" id="KW-1133">Transmembrane helix</keyword>
<feature type="domain" description="4Fe-4S ferredoxin-type" evidence="6">
    <location>
        <begin position="62"/>
        <end position="93"/>
    </location>
</feature>
<evidence type="ECO:0000313" key="7">
    <source>
        <dbReference type="EMBL" id="MFC5496100.1"/>
    </source>
</evidence>
<dbReference type="InterPro" id="IPR050954">
    <property type="entry name" value="ET_IronSulfur_Cluster-Binding"/>
</dbReference>
<dbReference type="InterPro" id="IPR054822">
    <property type="entry name" value="DsrO-like"/>
</dbReference>
<keyword evidence="8" id="KW-1185">Reference proteome</keyword>
<gene>
    <name evidence="7" type="primary">dsrO</name>
    <name evidence="7" type="ORF">ACFPOE_01015</name>
</gene>